<reference evidence="1 2" key="1">
    <citation type="submission" date="2019-05" db="EMBL/GenBank/DDBJ databases">
        <title>Another draft genome of Portunus trituberculatus and its Hox gene families provides insights of decapod evolution.</title>
        <authorList>
            <person name="Jeong J.-H."/>
            <person name="Song I."/>
            <person name="Kim S."/>
            <person name="Choi T."/>
            <person name="Kim D."/>
            <person name="Ryu S."/>
            <person name="Kim W."/>
        </authorList>
    </citation>
    <scope>NUCLEOTIDE SEQUENCE [LARGE SCALE GENOMIC DNA]</scope>
    <source>
        <tissue evidence="1">Muscle</tissue>
    </source>
</reference>
<evidence type="ECO:0000313" key="1">
    <source>
        <dbReference type="EMBL" id="MPC16613.1"/>
    </source>
</evidence>
<accession>A0A5B7D5S8</accession>
<proteinExistence type="predicted"/>
<keyword evidence="2" id="KW-1185">Reference proteome</keyword>
<name>A0A5B7D5S8_PORTR</name>
<organism evidence="1 2">
    <name type="scientific">Portunus trituberculatus</name>
    <name type="common">Swimming crab</name>
    <name type="synonym">Neptunus trituberculatus</name>
    <dbReference type="NCBI Taxonomy" id="210409"/>
    <lineage>
        <taxon>Eukaryota</taxon>
        <taxon>Metazoa</taxon>
        <taxon>Ecdysozoa</taxon>
        <taxon>Arthropoda</taxon>
        <taxon>Crustacea</taxon>
        <taxon>Multicrustacea</taxon>
        <taxon>Malacostraca</taxon>
        <taxon>Eumalacostraca</taxon>
        <taxon>Eucarida</taxon>
        <taxon>Decapoda</taxon>
        <taxon>Pleocyemata</taxon>
        <taxon>Brachyura</taxon>
        <taxon>Eubrachyura</taxon>
        <taxon>Portunoidea</taxon>
        <taxon>Portunidae</taxon>
        <taxon>Portuninae</taxon>
        <taxon>Portunus</taxon>
    </lineage>
</organism>
<dbReference type="Proteomes" id="UP000324222">
    <property type="component" value="Unassembled WGS sequence"/>
</dbReference>
<comment type="caution">
    <text evidence="1">The sequence shown here is derived from an EMBL/GenBank/DDBJ whole genome shotgun (WGS) entry which is preliminary data.</text>
</comment>
<dbReference type="AlphaFoldDB" id="A0A5B7D5S8"/>
<gene>
    <name evidence="1" type="ORF">E2C01_009441</name>
</gene>
<sequence>MPEAPLLWGILRRNWRNRKRYRYKIVIGGAQRRR</sequence>
<evidence type="ECO:0000313" key="2">
    <source>
        <dbReference type="Proteomes" id="UP000324222"/>
    </source>
</evidence>
<protein>
    <submittedName>
        <fullName evidence="1">Uncharacterized protein</fullName>
    </submittedName>
</protein>
<dbReference type="EMBL" id="VSRR010000520">
    <property type="protein sequence ID" value="MPC16613.1"/>
    <property type="molecule type" value="Genomic_DNA"/>
</dbReference>